<gene>
    <name evidence="1" type="ORF">ADM90_11745</name>
</gene>
<dbReference type="OrthoDB" id="9893924at2"/>
<dbReference type="AlphaFoldDB" id="A0A0M9DKJ7"/>
<name>A0A0M9DKJ7_9BACI</name>
<dbReference type="EMBL" id="LGCI01000006">
    <property type="protein sequence ID" value="KOY82296.1"/>
    <property type="molecule type" value="Genomic_DNA"/>
</dbReference>
<dbReference type="RefSeq" id="WP_053995197.1">
    <property type="nucleotide sequence ID" value="NZ_CP065643.1"/>
</dbReference>
<comment type="caution">
    <text evidence="1">The sequence shown here is derived from an EMBL/GenBank/DDBJ whole genome shotgun (WGS) entry which is preliminary data.</text>
</comment>
<keyword evidence="2" id="KW-1185">Reference proteome</keyword>
<sequence length="70" mass="8249">MKLINTYEAYKKEAREMHNEYERLKTPSSLLNFVRAEARLNGFVTALQHIKLTKETTLIIDDYRSGNIFN</sequence>
<protein>
    <submittedName>
        <fullName evidence="1">Uncharacterized protein</fullName>
    </submittedName>
</protein>
<proteinExistence type="predicted"/>
<dbReference type="Proteomes" id="UP000037977">
    <property type="component" value="Unassembled WGS sequence"/>
</dbReference>
<dbReference type="PATRIC" id="fig|33935.3.peg.4272"/>
<dbReference type="STRING" id="33935.ADM90_11745"/>
<accession>A0A0M9DKJ7</accession>
<evidence type="ECO:0000313" key="1">
    <source>
        <dbReference type="EMBL" id="KOY82296.1"/>
    </source>
</evidence>
<evidence type="ECO:0000313" key="2">
    <source>
        <dbReference type="Proteomes" id="UP000037977"/>
    </source>
</evidence>
<reference evidence="1 2" key="1">
    <citation type="submission" date="2015-07" db="EMBL/GenBank/DDBJ databases">
        <title>Genome sequencing project for genomic taxonomy and phylogenomics of Bacillus-like bacteria.</title>
        <authorList>
            <person name="Liu B."/>
            <person name="Wang J."/>
            <person name="Zhu Y."/>
            <person name="Liu G."/>
            <person name="Chen Q."/>
            <person name="Chen Z."/>
            <person name="Che J."/>
            <person name="Ge C."/>
            <person name="Shi H."/>
            <person name="Pan Z."/>
            <person name="Liu X."/>
        </authorList>
    </citation>
    <scope>NUCLEOTIDE SEQUENCE [LARGE SCALE GENOMIC DNA]</scope>
    <source>
        <strain evidence="1 2">DSM 54</strain>
    </source>
</reference>
<organism evidence="1 2">
    <name type="scientific">Lysinibacillus macroides</name>
    <dbReference type="NCBI Taxonomy" id="33935"/>
    <lineage>
        <taxon>Bacteria</taxon>
        <taxon>Bacillati</taxon>
        <taxon>Bacillota</taxon>
        <taxon>Bacilli</taxon>
        <taxon>Bacillales</taxon>
        <taxon>Bacillaceae</taxon>
        <taxon>Lysinibacillus</taxon>
    </lineage>
</organism>